<feature type="compositionally biased region" description="Gly residues" evidence="1">
    <location>
        <begin position="1"/>
        <end position="12"/>
    </location>
</feature>
<protein>
    <submittedName>
        <fullName evidence="2">Uncharacterized protein</fullName>
    </submittedName>
</protein>
<dbReference type="RefSeq" id="XP_008084066.1">
    <property type="nucleotide sequence ID" value="XM_008085875.1"/>
</dbReference>
<evidence type="ECO:0000256" key="1">
    <source>
        <dbReference type="SAM" id="MobiDB-lite"/>
    </source>
</evidence>
<dbReference type="HOGENOM" id="CLU_2109282_0_0_1"/>
<sequence>MPGGPYMSGGLGRSSAYIDQRTQSDRQNLHVYDMPSGYVNPRLQNQQQPVPQRRPSVTYQPSPQPRGSSLYQSGDRRGSGFQQTCFANSPAPKRYTANGSGLGYETAYFKEKDFR</sequence>
<accession>S3CU68</accession>
<gene>
    <name evidence="2" type="ORF">GLAREA_01117</name>
</gene>
<dbReference type="KEGG" id="glz:GLAREA_01117"/>
<proteinExistence type="predicted"/>
<feature type="compositionally biased region" description="Polar residues" evidence="1">
    <location>
        <begin position="57"/>
        <end position="72"/>
    </location>
</feature>
<keyword evidence="3" id="KW-1185">Reference proteome</keyword>
<name>S3CU68_GLAL2</name>
<reference evidence="2 3" key="1">
    <citation type="journal article" date="2013" name="BMC Genomics">
        <title>Genomics-driven discovery of the pneumocandin biosynthetic gene cluster in the fungus Glarea lozoyensis.</title>
        <authorList>
            <person name="Chen L."/>
            <person name="Yue Q."/>
            <person name="Zhang X."/>
            <person name="Xiang M."/>
            <person name="Wang C."/>
            <person name="Li S."/>
            <person name="Che Y."/>
            <person name="Ortiz-Lopez F.J."/>
            <person name="Bills G.F."/>
            <person name="Liu X."/>
            <person name="An Z."/>
        </authorList>
    </citation>
    <scope>NUCLEOTIDE SEQUENCE [LARGE SCALE GENOMIC DNA]</scope>
    <source>
        <strain evidence="3">ATCC 20868 / MF5171</strain>
    </source>
</reference>
<feature type="compositionally biased region" description="Low complexity" evidence="1">
    <location>
        <begin position="39"/>
        <end position="55"/>
    </location>
</feature>
<dbReference type="Proteomes" id="UP000016922">
    <property type="component" value="Unassembled WGS sequence"/>
</dbReference>
<evidence type="ECO:0000313" key="2">
    <source>
        <dbReference type="EMBL" id="EPE29957.1"/>
    </source>
</evidence>
<evidence type="ECO:0000313" key="3">
    <source>
        <dbReference type="Proteomes" id="UP000016922"/>
    </source>
</evidence>
<dbReference type="AlphaFoldDB" id="S3CU68"/>
<feature type="region of interest" description="Disordered" evidence="1">
    <location>
        <begin position="1"/>
        <end position="102"/>
    </location>
</feature>
<dbReference type="EMBL" id="KE145367">
    <property type="protein sequence ID" value="EPE29957.1"/>
    <property type="molecule type" value="Genomic_DNA"/>
</dbReference>
<organism evidence="2 3">
    <name type="scientific">Glarea lozoyensis (strain ATCC 20868 / MF5171)</name>
    <dbReference type="NCBI Taxonomy" id="1116229"/>
    <lineage>
        <taxon>Eukaryota</taxon>
        <taxon>Fungi</taxon>
        <taxon>Dikarya</taxon>
        <taxon>Ascomycota</taxon>
        <taxon>Pezizomycotina</taxon>
        <taxon>Leotiomycetes</taxon>
        <taxon>Helotiales</taxon>
        <taxon>Helotiaceae</taxon>
        <taxon>Glarea</taxon>
    </lineage>
</organism>
<dbReference type="GeneID" id="19460175"/>